<feature type="binding site" evidence="7">
    <location>
        <position position="406"/>
    </location>
    <ligand>
        <name>substrate</name>
    </ligand>
</feature>
<dbReference type="CDD" id="cd14791">
    <property type="entry name" value="GH36"/>
    <property type="match status" value="1"/>
</dbReference>
<dbReference type="OrthoDB" id="9758822at2"/>
<dbReference type="PANTHER" id="PTHR43053">
    <property type="entry name" value="GLYCOSIDASE FAMILY 31"/>
    <property type="match status" value="1"/>
</dbReference>
<dbReference type="InterPro" id="IPR002252">
    <property type="entry name" value="Glyco_hydro_36"/>
</dbReference>
<dbReference type="Gene3D" id="3.20.20.70">
    <property type="entry name" value="Aldolase class I"/>
    <property type="match status" value="1"/>
</dbReference>
<proteinExistence type="inferred from homology"/>
<dbReference type="InterPro" id="IPR031704">
    <property type="entry name" value="Glyco_hydro_36_N"/>
</dbReference>
<evidence type="ECO:0000259" key="9">
    <source>
        <dbReference type="Pfam" id="PF16875"/>
    </source>
</evidence>
<name>A0A238KFR8_9RHOB</name>
<accession>A0A238KFR8</accession>
<feature type="domain" description="Glycosyl hydrolase family 36 N-terminal" evidence="9">
    <location>
        <begin position="23"/>
        <end position="242"/>
    </location>
</feature>
<evidence type="ECO:0000259" key="8">
    <source>
        <dbReference type="Pfam" id="PF16874"/>
    </source>
</evidence>
<feature type="domain" description="Glycosyl hydrolase family 36 C-terminal" evidence="8">
    <location>
        <begin position="603"/>
        <end position="680"/>
    </location>
</feature>
<sequence>MTGTWRLDGARQTLVLASVDGRLPQVVYWGAPLPRDEDLATVAAMQGIDVTGGMLDRTPDLSICPEASASFPGQPGLVVQSQDGTPILPRFALTDAAEGQNSLSLTCRDVDNGLTYRAEFALDPDTGVLTAWAEVASDAPVRLHWLAAPVLPAPQRADELLDFSGRWCGEFQVNRVPWTPGIRTRESRTGRSGHEHFPGLIVPARGATNTAGEAWGFHYGWSGGHRMVAEELPDGRRQVQFGHATGTEKDADTVFRTAPLFCTYSAAGLNGLAIAFQRHLRDRVVTWPQPDRPRPVHYNCWEAVYFDHRLEVLLDNATRAAALGAERFVLDDGWFGRRDDDTTSLGDWVIDARKYPEGLDPLIDHVHGLGMTFGIWFEPEMVNPDSDVYRAHPDWALGPADQVLGRQQMVLDMANTEVRDYLHDRIAAVLSAYAIDYIKWDHNRLLPSPDAAQTRGAYALLDRLRAGFPQVEIESCASGGGRIDTGILQRTQRVWLSDSNDALERLRIQHDAALFLPAAITGSHVGPRTCHTSGRVFDIRFRAWVAAQRHMGFEMDPRELTEDEARVLTEVTTWWKRNRDWMMDADILRLDSADPAVIAEQQLARDGGRFVVFAGKAASSAQIAPRPLCLTRLDPDARYRVELVNRADGPRLSRGAPALKDGPQTVSGRYLMQAGLTLPWSFPDTMWVVEGTRL</sequence>
<evidence type="ECO:0000256" key="6">
    <source>
        <dbReference type="PIRSR" id="PIRSR005536-1"/>
    </source>
</evidence>
<comment type="catalytic activity">
    <reaction evidence="1 5">
        <text>Hydrolysis of terminal, non-reducing alpha-D-galactose residues in alpha-D-galactosides, including galactose oligosaccharides, galactomannans and galactolipids.</text>
        <dbReference type="EC" id="3.2.1.22"/>
    </reaction>
</comment>
<evidence type="ECO:0000256" key="2">
    <source>
        <dbReference type="ARBA" id="ARBA00012755"/>
    </source>
</evidence>
<feature type="active site" description="Nucleophile" evidence="6">
    <location>
        <position position="441"/>
    </location>
</feature>
<dbReference type="EMBL" id="FXYF01000005">
    <property type="protein sequence ID" value="SMX40922.1"/>
    <property type="molecule type" value="Genomic_DNA"/>
</dbReference>
<dbReference type="Proteomes" id="UP000207598">
    <property type="component" value="Unassembled WGS sequence"/>
</dbReference>
<feature type="binding site" evidence="7">
    <location>
        <begin position="439"/>
        <end position="443"/>
    </location>
    <ligand>
        <name>substrate</name>
    </ligand>
</feature>
<dbReference type="Pfam" id="PF02065">
    <property type="entry name" value="Melibiase"/>
    <property type="match status" value="1"/>
</dbReference>
<keyword evidence="3 5" id="KW-0378">Hydrolase</keyword>
<dbReference type="PANTHER" id="PTHR43053:SF3">
    <property type="entry name" value="ALPHA-GALACTOSIDASE C-RELATED"/>
    <property type="match status" value="1"/>
</dbReference>
<evidence type="ECO:0000256" key="4">
    <source>
        <dbReference type="ARBA" id="ARBA00023295"/>
    </source>
</evidence>
<keyword evidence="4 5" id="KW-0326">Glycosidase</keyword>
<organism evidence="10 11">
    <name type="scientific">Maliponia aquimaris</name>
    <dbReference type="NCBI Taxonomy" id="1673631"/>
    <lineage>
        <taxon>Bacteria</taxon>
        <taxon>Pseudomonadati</taxon>
        <taxon>Pseudomonadota</taxon>
        <taxon>Alphaproteobacteria</taxon>
        <taxon>Rhodobacterales</taxon>
        <taxon>Paracoccaceae</taxon>
        <taxon>Maliponia</taxon>
    </lineage>
</organism>
<evidence type="ECO:0000256" key="7">
    <source>
        <dbReference type="PIRSR" id="PIRSR005536-2"/>
    </source>
</evidence>
<dbReference type="EC" id="3.2.1.22" evidence="2 5"/>
<dbReference type="InterPro" id="IPR050985">
    <property type="entry name" value="Alpha-glycosidase_related"/>
</dbReference>
<dbReference type="FunFam" id="3.20.20.70:FF:000118">
    <property type="entry name" value="Alpha-galactosidase"/>
    <property type="match status" value="1"/>
</dbReference>
<feature type="binding site" evidence="7">
    <location>
        <position position="476"/>
    </location>
    <ligand>
        <name>substrate</name>
    </ligand>
</feature>
<feature type="binding site" evidence="7">
    <location>
        <position position="498"/>
    </location>
    <ligand>
        <name>substrate</name>
    </ligand>
</feature>
<evidence type="ECO:0000313" key="11">
    <source>
        <dbReference type="Proteomes" id="UP000207598"/>
    </source>
</evidence>
<dbReference type="Gene3D" id="2.70.98.60">
    <property type="entry name" value="alpha-galactosidase from lactobacil brevis"/>
    <property type="match status" value="1"/>
</dbReference>
<dbReference type="Pfam" id="PF16874">
    <property type="entry name" value="Glyco_hydro_36C"/>
    <property type="match status" value="1"/>
</dbReference>
<keyword evidence="11" id="KW-1185">Reference proteome</keyword>
<feature type="active site" description="Proton donor" evidence="6">
    <location>
        <position position="498"/>
    </location>
</feature>
<dbReference type="GO" id="GO:0004557">
    <property type="term" value="F:alpha-galactosidase activity"/>
    <property type="evidence" value="ECO:0007669"/>
    <property type="project" value="UniProtKB-UniRule"/>
</dbReference>
<comment type="similarity">
    <text evidence="5">Belongs to the glycosyl hydrolase.</text>
</comment>
<reference evidence="10 11" key="1">
    <citation type="submission" date="2017-05" db="EMBL/GenBank/DDBJ databases">
        <authorList>
            <person name="Song R."/>
            <person name="Chenine A.L."/>
            <person name="Ruprecht R.M."/>
        </authorList>
    </citation>
    <scope>NUCLEOTIDE SEQUENCE [LARGE SCALE GENOMIC DNA]</scope>
    <source>
        <strain evidence="10 11">CECT 8898</strain>
    </source>
</reference>
<evidence type="ECO:0000256" key="5">
    <source>
        <dbReference type="PIRNR" id="PIRNR005536"/>
    </source>
</evidence>
<dbReference type="InterPro" id="IPR031705">
    <property type="entry name" value="Glyco_hydro_36_C"/>
</dbReference>
<feature type="binding site" evidence="7">
    <location>
        <position position="167"/>
    </location>
    <ligand>
        <name>substrate</name>
    </ligand>
</feature>
<dbReference type="RefSeq" id="WP_094021122.1">
    <property type="nucleotide sequence ID" value="NZ_FXYF01000005.1"/>
</dbReference>
<feature type="binding site" evidence="7">
    <location>
        <begin position="331"/>
        <end position="332"/>
    </location>
    <ligand>
        <name>substrate</name>
    </ligand>
</feature>
<dbReference type="InterPro" id="IPR017853">
    <property type="entry name" value="GH"/>
</dbReference>
<dbReference type="AlphaFoldDB" id="A0A238KFR8"/>
<dbReference type="Pfam" id="PF16875">
    <property type="entry name" value="Glyco_hydro_36N"/>
    <property type="match status" value="1"/>
</dbReference>
<dbReference type="Gene3D" id="2.60.40.1180">
    <property type="entry name" value="Golgi alpha-mannosidase II"/>
    <property type="match status" value="1"/>
</dbReference>
<dbReference type="SUPFAM" id="SSF51445">
    <property type="entry name" value="(Trans)glycosidases"/>
    <property type="match status" value="1"/>
</dbReference>
<dbReference type="InterPro" id="IPR038417">
    <property type="entry name" value="Alpga-gal_N_sf"/>
</dbReference>
<dbReference type="PIRSF" id="PIRSF005536">
    <property type="entry name" value="Agal"/>
    <property type="match status" value="1"/>
</dbReference>
<dbReference type="GO" id="GO:0016052">
    <property type="term" value="P:carbohydrate catabolic process"/>
    <property type="evidence" value="ECO:0007669"/>
    <property type="project" value="InterPro"/>
</dbReference>
<evidence type="ECO:0000313" key="10">
    <source>
        <dbReference type="EMBL" id="SMX40922.1"/>
    </source>
</evidence>
<dbReference type="InterPro" id="IPR013780">
    <property type="entry name" value="Glyco_hydro_b"/>
</dbReference>
<evidence type="ECO:0000256" key="3">
    <source>
        <dbReference type="ARBA" id="ARBA00022801"/>
    </source>
</evidence>
<dbReference type="InterPro" id="IPR013785">
    <property type="entry name" value="Aldolase_TIM"/>
</dbReference>
<protein>
    <recommendedName>
        <fullName evidence="2 5">Alpha-galactosidase</fullName>
        <ecNumber evidence="2 5">3.2.1.22</ecNumber>
    </recommendedName>
</protein>
<dbReference type="PRINTS" id="PR00743">
    <property type="entry name" value="GLHYDRLASE36"/>
</dbReference>
<evidence type="ECO:0000256" key="1">
    <source>
        <dbReference type="ARBA" id="ARBA00001255"/>
    </source>
</evidence>
<gene>
    <name evidence="10" type="primary">rafA</name>
    <name evidence="10" type="ORF">MAA8898_02301</name>
</gene>